<keyword evidence="3" id="KW-1185">Reference proteome</keyword>
<evidence type="ECO:0000256" key="1">
    <source>
        <dbReference type="SAM" id="Phobius"/>
    </source>
</evidence>
<keyword evidence="1" id="KW-0812">Transmembrane</keyword>
<dbReference type="Proteomes" id="UP000299102">
    <property type="component" value="Unassembled WGS sequence"/>
</dbReference>
<organism evidence="2 3">
    <name type="scientific">Eumeta variegata</name>
    <name type="common">Bagworm moth</name>
    <name type="synonym">Eumeta japonica</name>
    <dbReference type="NCBI Taxonomy" id="151549"/>
    <lineage>
        <taxon>Eukaryota</taxon>
        <taxon>Metazoa</taxon>
        <taxon>Ecdysozoa</taxon>
        <taxon>Arthropoda</taxon>
        <taxon>Hexapoda</taxon>
        <taxon>Insecta</taxon>
        <taxon>Pterygota</taxon>
        <taxon>Neoptera</taxon>
        <taxon>Endopterygota</taxon>
        <taxon>Lepidoptera</taxon>
        <taxon>Glossata</taxon>
        <taxon>Ditrysia</taxon>
        <taxon>Tineoidea</taxon>
        <taxon>Psychidae</taxon>
        <taxon>Oiketicinae</taxon>
        <taxon>Eumeta</taxon>
    </lineage>
</organism>
<feature type="transmembrane region" description="Helical" evidence="1">
    <location>
        <begin position="143"/>
        <end position="161"/>
    </location>
</feature>
<dbReference type="EMBL" id="BGZK01000282">
    <property type="protein sequence ID" value="GBP33977.1"/>
    <property type="molecule type" value="Genomic_DNA"/>
</dbReference>
<reference evidence="2 3" key="1">
    <citation type="journal article" date="2019" name="Commun. Biol.">
        <title>The bagworm genome reveals a unique fibroin gene that provides high tensile strength.</title>
        <authorList>
            <person name="Kono N."/>
            <person name="Nakamura H."/>
            <person name="Ohtoshi R."/>
            <person name="Tomita M."/>
            <person name="Numata K."/>
            <person name="Arakawa K."/>
        </authorList>
    </citation>
    <scope>NUCLEOTIDE SEQUENCE [LARGE SCALE GENOMIC DNA]</scope>
</reference>
<evidence type="ECO:0000313" key="2">
    <source>
        <dbReference type="EMBL" id="GBP33977.1"/>
    </source>
</evidence>
<evidence type="ECO:0000313" key="3">
    <source>
        <dbReference type="Proteomes" id="UP000299102"/>
    </source>
</evidence>
<comment type="caution">
    <text evidence="2">The sequence shown here is derived from an EMBL/GenBank/DDBJ whole genome shotgun (WGS) entry which is preliminary data.</text>
</comment>
<protein>
    <submittedName>
        <fullName evidence="2">Uncharacterized protein</fullName>
    </submittedName>
</protein>
<proteinExistence type="predicted"/>
<keyword evidence="1" id="KW-0472">Membrane</keyword>
<accession>A0A4C1V6T4</accession>
<keyword evidence="1" id="KW-1133">Transmembrane helix</keyword>
<dbReference type="AlphaFoldDB" id="A0A4C1V6T4"/>
<name>A0A4C1V6T4_EUMVA</name>
<sequence length="216" mass="24035">MKILEILHGTLWELNRVPLIGRPKADTVEDEESYLRSSIPCTADSRTLEEIPQNLSISDERVSLSKHIVESHAKTVKPEYLFKKFTWHEPDPVHVALGVNEPAAAGAGFRRARPATASGPLLHLGPSIISEFSLFRYSPHINIFGFASFMLFMFTTVRVSGRVRARRAPRRSRKGVTAHINCFSIFWSAVSVYEDPVNTGVTTNWVTPGAGLTPHA</sequence>
<gene>
    <name evidence="2" type="ORF">EVAR_24891_1</name>
</gene>